<dbReference type="InterPro" id="IPR013783">
    <property type="entry name" value="Ig-like_fold"/>
</dbReference>
<dbReference type="Ensembl" id="ENSSCAT00000024466.1">
    <property type="protein sequence ID" value="ENSSCAP00000021954.1"/>
    <property type="gene ID" value="ENSSCAG00000015787.1"/>
</dbReference>
<sequence length="134" mass="14919">MWKSSTWLCITVHSECGDGHGDAQRPLRSPAWVPPLPVANATITHGPLSHQVLAGDPMTLRCSVQLGSPPVTFTWLHNGKEVAWGPLLELRDVDVRHSGTYQCMATNQLDGHHVFRALSHELQWAQPPCESLRW</sequence>
<dbReference type="CDD" id="cd00096">
    <property type="entry name" value="Ig"/>
    <property type="match status" value="1"/>
</dbReference>
<dbReference type="PROSITE" id="PS50835">
    <property type="entry name" value="IG_LIKE"/>
    <property type="match status" value="1"/>
</dbReference>
<dbReference type="InterPro" id="IPR003599">
    <property type="entry name" value="Ig_sub"/>
</dbReference>
<reference evidence="6" key="2">
    <citation type="submission" date="2025-09" db="UniProtKB">
        <authorList>
            <consortium name="Ensembl"/>
        </authorList>
    </citation>
    <scope>IDENTIFICATION</scope>
</reference>
<evidence type="ECO:0000313" key="7">
    <source>
        <dbReference type="Proteomes" id="UP000694409"/>
    </source>
</evidence>
<evidence type="ECO:0000256" key="3">
    <source>
        <dbReference type="ARBA" id="ARBA00023180"/>
    </source>
</evidence>
<dbReference type="InterPro" id="IPR052598">
    <property type="entry name" value="IgSF_CEA-related"/>
</dbReference>
<dbReference type="SMART" id="SM00409">
    <property type="entry name" value="IG"/>
    <property type="match status" value="1"/>
</dbReference>
<evidence type="ECO:0000256" key="1">
    <source>
        <dbReference type="ARBA" id="ARBA00022729"/>
    </source>
</evidence>
<feature type="domain" description="Ig-like" evidence="5">
    <location>
        <begin position="37"/>
        <end position="119"/>
    </location>
</feature>
<dbReference type="PANTHER" id="PTHR44337:SF20">
    <property type="entry name" value="CARCINOEMBRYONIC ANTIGEN-RELATED CELL ADHESION MOLECULE 5-RELATED"/>
    <property type="match status" value="1"/>
</dbReference>
<dbReference type="PANTHER" id="PTHR44337">
    <property type="entry name" value="CARCINOEMBRYONIC ANTIGEN-RELATED CELL ADHESION MOLECULE 8"/>
    <property type="match status" value="1"/>
</dbReference>
<name>A0A8C9UHX5_SERCA</name>
<dbReference type="Pfam" id="PF13927">
    <property type="entry name" value="Ig_3"/>
    <property type="match status" value="1"/>
</dbReference>
<proteinExistence type="predicted"/>
<evidence type="ECO:0000256" key="2">
    <source>
        <dbReference type="ARBA" id="ARBA00023157"/>
    </source>
</evidence>
<keyword evidence="3" id="KW-0325">Glycoprotein</keyword>
<evidence type="ECO:0000259" key="5">
    <source>
        <dbReference type="PROSITE" id="PS50835"/>
    </source>
</evidence>
<dbReference type="AlphaFoldDB" id="A0A8C9UHX5"/>
<dbReference type="Gene3D" id="2.60.40.10">
    <property type="entry name" value="Immunoglobulins"/>
    <property type="match status" value="1"/>
</dbReference>
<reference evidence="6" key="1">
    <citation type="submission" date="2025-08" db="UniProtKB">
        <authorList>
            <consortium name="Ensembl"/>
        </authorList>
    </citation>
    <scope>IDENTIFICATION</scope>
</reference>
<dbReference type="GeneTree" id="ENSGT01040000244418"/>
<accession>A0A8C9UHX5</accession>
<keyword evidence="4" id="KW-0393">Immunoglobulin domain</keyword>
<organism evidence="6 7">
    <name type="scientific">Serinus canaria</name>
    <name type="common">Island canary</name>
    <name type="synonym">Fringilla canaria</name>
    <dbReference type="NCBI Taxonomy" id="9135"/>
    <lineage>
        <taxon>Eukaryota</taxon>
        <taxon>Metazoa</taxon>
        <taxon>Chordata</taxon>
        <taxon>Craniata</taxon>
        <taxon>Vertebrata</taxon>
        <taxon>Euteleostomi</taxon>
        <taxon>Archelosauria</taxon>
        <taxon>Archosauria</taxon>
        <taxon>Dinosauria</taxon>
        <taxon>Saurischia</taxon>
        <taxon>Theropoda</taxon>
        <taxon>Coelurosauria</taxon>
        <taxon>Aves</taxon>
        <taxon>Neognathae</taxon>
        <taxon>Neoaves</taxon>
        <taxon>Telluraves</taxon>
        <taxon>Australaves</taxon>
        <taxon>Passeriformes</taxon>
        <taxon>Passeroidea</taxon>
        <taxon>Fringillidae</taxon>
        <taxon>Carduelinae</taxon>
        <taxon>Serinus</taxon>
    </lineage>
</organism>
<dbReference type="SUPFAM" id="SSF48726">
    <property type="entry name" value="Immunoglobulin"/>
    <property type="match status" value="1"/>
</dbReference>
<evidence type="ECO:0000256" key="4">
    <source>
        <dbReference type="ARBA" id="ARBA00023319"/>
    </source>
</evidence>
<dbReference type="SMART" id="SM00408">
    <property type="entry name" value="IGc2"/>
    <property type="match status" value="1"/>
</dbReference>
<evidence type="ECO:0000313" key="6">
    <source>
        <dbReference type="Ensembl" id="ENSSCAP00000021954.1"/>
    </source>
</evidence>
<protein>
    <recommendedName>
        <fullName evidence="5">Ig-like domain-containing protein</fullName>
    </recommendedName>
</protein>
<keyword evidence="7" id="KW-1185">Reference proteome</keyword>
<dbReference type="InterPro" id="IPR007110">
    <property type="entry name" value="Ig-like_dom"/>
</dbReference>
<dbReference type="InterPro" id="IPR003598">
    <property type="entry name" value="Ig_sub2"/>
</dbReference>
<keyword evidence="2" id="KW-1015">Disulfide bond</keyword>
<keyword evidence="1" id="KW-0732">Signal</keyword>
<dbReference type="Proteomes" id="UP000694409">
    <property type="component" value="Unassembled WGS sequence"/>
</dbReference>
<dbReference type="InterPro" id="IPR036179">
    <property type="entry name" value="Ig-like_dom_sf"/>
</dbReference>